<keyword evidence="2" id="KW-1185">Reference proteome</keyword>
<dbReference type="EMBL" id="QZFU01000019">
    <property type="protein sequence ID" value="RJO75130.1"/>
    <property type="molecule type" value="Genomic_DNA"/>
</dbReference>
<name>A0A3A4KQ39_9NOCA</name>
<accession>A0A3A4KQ39</accession>
<organism evidence="1 2">
    <name type="scientific">Nocardia panacis</name>
    <dbReference type="NCBI Taxonomy" id="2340916"/>
    <lineage>
        <taxon>Bacteria</taxon>
        <taxon>Bacillati</taxon>
        <taxon>Actinomycetota</taxon>
        <taxon>Actinomycetes</taxon>
        <taxon>Mycobacteriales</taxon>
        <taxon>Nocardiaceae</taxon>
        <taxon>Nocardia</taxon>
    </lineage>
</organism>
<evidence type="ECO:0000313" key="2">
    <source>
        <dbReference type="Proteomes" id="UP000266677"/>
    </source>
</evidence>
<evidence type="ECO:0000313" key="1">
    <source>
        <dbReference type="EMBL" id="RJO75130.1"/>
    </source>
</evidence>
<protein>
    <submittedName>
        <fullName evidence="1">Uncharacterized protein</fullName>
    </submittedName>
</protein>
<comment type="caution">
    <text evidence="1">The sequence shown here is derived from an EMBL/GenBank/DDBJ whole genome shotgun (WGS) entry which is preliminary data.</text>
</comment>
<sequence length="59" mass="6191">MEHDLAGAVIRRRNRYTSMICASDAPAMAGAGVCTMLRVPIPLCTPTTSTISGGRRAGK</sequence>
<proteinExistence type="predicted"/>
<dbReference type="Proteomes" id="UP000266677">
    <property type="component" value="Unassembled WGS sequence"/>
</dbReference>
<dbReference type="AlphaFoldDB" id="A0A3A4KQ39"/>
<reference evidence="1 2" key="1">
    <citation type="submission" date="2018-09" db="EMBL/GenBank/DDBJ databases">
        <title>YIM PH21274 draft genome.</title>
        <authorList>
            <person name="Miao C."/>
        </authorList>
    </citation>
    <scope>NUCLEOTIDE SEQUENCE [LARGE SCALE GENOMIC DNA]</scope>
    <source>
        <strain evidence="1 2">YIM PH 21724</strain>
    </source>
</reference>
<gene>
    <name evidence="1" type="ORF">D5S18_17310</name>
</gene>